<feature type="domain" description="Reverse transcriptase" evidence="1">
    <location>
        <begin position="2"/>
        <end position="98"/>
    </location>
</feature>
<sequence>MLDRLTGYKQIAVATEDHHKTTFTCPYSMFAFRRIPYGLCNAPATFQQCIMAILTNMVEKIVEIFMDDFSIFGDSYDIFLSNLAKVLKKCEETNIALN</sequence>
<proteinExistence type="predicted"/>
<dbReference type="PANTHER" id="PTHR24559:SF429">
    <property type="entry name" value="RNA-DIRECTED DNA POLYMERASE HOMOLOG"/>
    <property type="match status" value="1"/>
</dbReference>
<dbReference type="Pfam" id="PF00078">
    <property type="entry name" value="RVT_1"/>
    <property type="match status" value="1"/>
</dbReference>
<dbReference type="CDD" id="cd01647">
    <property type="entry name" value="RT_LTR"/>
    <property type="match status" value="1"/>
</dbReference>
<dbReference type="Gene3D" id="3.10.10.10">
    <property type="entry name" value="HIV Type 1 Reverse Transcriptase, subunit A, domain 1"/>
    <property type="match status" value="1"/>
</dbReference>
<dbReference type="EMBL" id="SMMG02000001">
    <property type="protein sequence ID" value="KAA3487124.1"/>
    <property type="molecule type" value="Genomic_DNA"/>
</dbReference>
<dbReference type="InterPro" id="IPR053134">
    <property type="entry name" value="RNA-dir_DNA_polymerase"/>
</dbReference>
<dbReference type="InterPro" id="IPR043128">
    <property type="entry name" value="Rev_trsase/Diguanyl_cyclase"/>
</dbReference>
<evidence type="ECO:0000259" key="1">
    <source>
        <dbReference type="Pfam" id="PF00078"/>
    </source>
</evidence>
<dbReference type="SUPFAM" id="SSF56672">
    <property type="entry name" value="DNA/RNA polymerases"/>
    <property type="match status" value="1"/>
</dbReference>
<dbReference type="AlphaFoldDB" id="A0A5B6X1D9"/>
<reference evidence="3" key="1">
    <citation type="journal article" date="2019" name="Plant Biotechnol. J.">
        <title>Genome sequencing of the Australian wild diploid species Gossypium australe highlights disease resistance and delayed gland morphogenesis.</title>
        <authorList>
            <person name="Cai Y."/>
            <person name="Cai X."/>
            <person name="Wang Q."/>
            <person name="Wang P."/>
            <person name="Zhang Y."/>
            <person name="Cai C."/>
            <person name="Xu Y."/>
            <person name="Wang K."/>
            <person name="Zhou Z."/>
            <person name="Wang C."/>
            <person name="Geng S."/>
            <person name="Li B."/>
            <person name="Dong Q."/>
            <person name="Hou Y."/>
            <person name="Wang H."/>
            <person name="Ai P."/>
            <person name="Liu Z."/>
            <person name="Yi F."/>
            <person name="Sun M."/>
            <person name="An G."/>
            <person name="Cheng J."/>
            <person name="Zhang Y."/>
            <person name="Shi Q."/>
            <person name="Xie Y."/>
            <person name="Shi X."/>
            <person name="Chang Y."/>
            <person name="Huang F."/>
            <person name="Chen Y."/>
            <person name="Hong S."/>
            <person name="Mi L."/>
            <person name="Sun Q."/>
            <person name="Zhang L."/>
            <person name="Zhou B."/>
            <person name="Peng R."/>
            <person name="Zhang X."/>
            <person name="Liu F."/>
        </authorList>
    </citation>
    <scope>NUCLEOTIDE SEQUENCE [LARGE SCALE GENOMIC DNA]</scope>
    <source>
        <strain evidence="3">cv. PA1801</strain>
    </source>
</reference>
<name>A0A5B6X1D9_9ROSI</name>
<keyword evidence="2" id="KW-0695">RNA-directed DNA polymerase</keyword>
<dbReference type="Gene3D" id="3.30.70.270">
    <property type="match status" value="1"/>
</dbReference>
<dbReference type="InterPro" id="IPR043502">
    <property type="entry name" value="DNA/RNA_pol_sf"/>
</dbReference>
<gene>
    <name evidence="2" type="ORF">EPI10_030974</name>
</gene>
<dbReference type="Proteomes" id="UP000325315">
    <property type="component" value="Unassembled WGS sequence"/>
</dbReference>
<protein>
    <submittedName>
        <fullName evidence="2">RNA-directed DNA polymerase-like protein</fullName>
    </submittedName>
</protein>
<organism evidence="2 3">
    <name type="scientific">Gossypium australe</name>
    <dbReference type="NCBI Taxonomy" id="47621"/>
    <lineage>
        <taxon>Eukaryota</taxon>
        <taxon>Viridiplantae</taxon>
        <taxon>Streptophyta</taxon>
        <taxon>Embryophyta</taxon>
        <taxon>Tracheophyta</taxon>
        <taxon>Spermatophyta</taxon>
        <taxon>Magnoliopsida</taxon>
        <taxon>eudicotyledons</taxon>
        <taxon>Gunneridae</taxon>
        <taxon>Pentapetalae</taxon>
        <taxon>rosids</taxon>
        <taxon>malvids</taxon>
        <taxon>Malvales</taxon>
        <taxon>Malvaceae</taxon>
        <taxon>Malvoideae</taxon>
        <taxon>Gossypium</taxon>
    </lineage>
</organism>
<keyword evidence="2" id="KW-0808">Transferase</keyword>
<comment type="caution">
    <text evidence="2">The sequence shown here is derived from an EMBL/GenBank/DDBJ whole genome shotgun (WGS) entry which is preliminary data.</text>
</comment>
<dbReference type="PANTHER" id="PTHR24559">
    <property type="entry name" value="TRANSPOSON TY3-I GAG-POL POLYPROTEIN"/>
    <property type="match status" value="1"/>
</dbReference>
<dbReference type="InterPro" id="IPR000477">
    <property type="entry name" value="RT_dom"/>
</dbReference>
<evidence type="ECO:0000313" key="2">
    <source>
        <dbReference type="EMBL" id="KAA3487124.1"/>
    </source>
</evidence>
<keyword evidence="2" id="KW-0548">Nucleotidyltransferase</keyword>
<dbReference type="OrthoDB" id="1689949at2759"/>
<keyword evidence="3" id="KW-1185">Reference proteome</keyword>
<dbReference type="GO" id="GO:0003964">
    <property type="term" value="F:RNA-directed DNA polymerase activity"/>
    <property type="evidence" value="ECO:0007669"/>
    <property type="project" value="UniProtKB-KW"/>
</dbReference>
<evidence type="ECO:0000313" key="3">
    <source>
        <dbReference type="Proteomes" id="UP000325315"/>
    </source>
</evidence>
<accession>A0A5B6X1D9</accession>